<evidence type="ECO:0000313" key="2">
    <source>
        <dbReference type="EMBL" id="CAD8075137.1"/>
    </source>
</evidence>
<proteinExistence type="predicted"/>
<dbReference type="Proteomes" id="UP000688137">
    <property type="component" value="Unassembled WGS sequence"/>
</dbReference>
<accession>A0A8S1M4Z8</accession>
<protein>
    <submittedName>
        <fullName evidence="2">Uncharacterized protein</fullName>
    </submittedName>
</protein>
<evidence type="ECO:0000256" key="1">
    <source>
        <dbReference type="SAM" id="SignalP"/>
    </source>
</evidence>
<reference evidence="2" key="1">
    <citation type="submission" date="2021-01" db="EMBL/GenBank/DDBJ databases">
        <authorList>
            <consortium name="Genoscope - CEA"/>
            <person name="William W."/>
        </authorList>
    </citation>
    <scope>NUCLEOTIDE SEQUENCE</scope>
</reference>
<keyword evidence="1" id="KW-0732">Signal</keyword>
<organism evidence="2 3">
    <name type="scientific">Paramecium primaurelia</name>
    <dbReference type="NCBI Taxonomy" id="5886"/>
    <lineage>
        <taxon>Eukaryota</taxon>
        <taxon>Sar</taxon>
        <taxon>Alveolata</taxon>
        <taxon>Ciliophora</taxon>
        <taxon>Intramacronucleata</taxon>
        <taxon>Oligohymenophorea</taxon>
        <taxon>Peniculida</taxon>
        <taxon>Parameciidae</taxon>
        <taxon>Paramecium</taxon>
    </lineage>
</organism>
<sequence>MNSIFILTLLCLIQAQQISHGMHYLSEKFYGKLDTNVFYYYQLKNENPNYCMSDHYQCLFLNQLYLNNYIDHTYDNLKPKLMKKVYDFVEFLETHKKAYFKDSSRRELEKSFEKHYQI</sequence>
<gene>
    <name evidence="2" type="ORF">PPRIM_AZ9-3.1.T0540052</name>
</gene>
<dbReference type="AlphaFoldDB" id="A0A8S1M4Z8"/>
<evidence type="ECO:0000313" key="3">
    <source>
        <dbReference type="Proteomes" id="UP000688137"/>
    </source>
</evidence>
<keyword evidence="3" id="KW-1185">Reference proteome</keyword>
<comment type="caution">
    <text evidence="2">The sequence shown here is derived from an EMBL/GenBank/DDBJ whole genome shotgun (WGS) entry which is preliminary data.</text>
</comment>
<dbReference type="EMBL" id="CAJJDM010000054">
    <property type="protein sequence ID" value="CAD8075137.1"/>
    <property type="molecule type" value="Genomic_DNA"/>
</dbReference>
<name>A0A8S1M4Z8_PARPR</name>
<feature type="chain" id="PRO_5035789202" evidence="1">
    <location>
        <begin position="16"/>
        <end position="118"/>
    </location>
</feature>
<feature type="signal peptide" evidence="1">
    <location>
        <begin position="1"/>
        <end position="15"/>
    </location>
</feature>
<dbReference type="OMA" id="TNVFYYY"/>